<dbReference type="Gene3D" id="3.30.450.40">
    <property type="match status" value="1"/>
</dbReference>
<dbReference type="InterPro" id="IPR029016">
    <property type="entry name" value="GAF-like_dom_sf"/>
</dbReference>
<dbReference type="PANTHER" id="PTHR11514">
    <property type="entry name" value="MYC"/>
    <property type="match status" value="1"/>
</dbReference>
<feature type="region of interest" description="Disordered" evidence="7">
    <location>
        <begin position="366"/>
        <end position="416"/>
    </location>
</feature>
<organism evidence="9 10">
    <name type="scientific">Spirodela intermedia</name>
    <name type="common">Intermediate duckweed</name>
    <dbReference type="NCBI Taxonomy" id="51605"/>
    <lineage>
        <taxon>Eukaryota</taxon>
        <taxon>Viridiplantae</taxon>
        <taxon>Streptophyta</taxon>
        <taxon>Embryophyta</taxon>
        <taxon>Tracheophyta</taxon>
        <taxon>Spermatophyta</taxon>
        <taxon>Magnoliopsida</taxon>
        <taxon>Liliopsida</taxon>
        <taxon>Araceae</taxon>
        <taxon>Lemnoideae</taxon>
        <taxon>Spirodela</taxon>
    </lineage>
</organism>
<evidence type="ECO:0000256" key="1">
    <source>
        <dbReference type="ARBA" id="ARBA00004123"/>
    </source>
</evidence>
<dbReference type="AlphaFoldDB" id="A0A7I8LJG5"/>
<dbReference type="EMBL" id="LR746280">
    <property type="protein sequence ID" value="CAA7410193.1"/>
    <property type="molecule type" value="Genomic_DNA"/>
</dbReference>
<dbReference type="PANTHER" id="PTHR11514:SF47">
    <property type="entry name" value="TRANSCRIPTION FACTOR BHLH13"/>
    <property type="match status" value="1"/>
</dbReference>
<evidence type="ECO:0000256" key="5">
    <source>
        <dbReference type="ARBA" id="ARBA00023242"/>
    </source>
</evidence>
<dbReference type="PROSITE" id="PS50888">
    <property type="entry name" value="BHLH"/>
    <property type="match status" value="1"/>
</dbReference>
<dbReference type="GO" id="GO:0003700">
    <property type="term" value="F:DNA-binding transcription factor activity"/>
    <property type="evidence" value="ECO:0007669"/>
    <property type="project" value="InterPro"/>
</dbReference>
<evidence type="ECO:0000256" key="6">
    <source>
        <dbReference type="RuleBase" id="RU369104"/>
    </source>
</evidence>
<accession>A0A7I8LJG5</accession>
<dbReference type="Pfam" id="PF22754">
    <property type="entry name" value="bHLH-TF_ACT-like_plant"/>
    <property type="match status" value="1"/>
</dbReference>
<evidence type="ECO:0000256" key="3">
    <source>
        <dbReference type="ARBA" id="ARBA00023015"/>
    </source>
</evidence>
<dbReference type="SUPFAM" id="SSF47459">
    <property type="entry name" value="HLH, helix-loop-helix DNA-binding domain"/>
    <property type="match status" value="1"/>
</dbReference>
<dbReference type="InterPro" id="IPR011598">
    <property type="entry name" value="bHLH_dom"/>
</dbReference>
<dbReference type="InterPro" id="IPR036638">
    <property type="entry name" value="HLH_DNA-bd_sf"/>
</dbReference>
<feature type="compositionally biased region" description="Low complexity" evidence="7">
    <location>
        <begin position="330"/>
        <end position="344"/>
    </location>
</feature>
<feature type="domain" description="BHLH" evidence="8">
    <location>
        <begin position="405"/>
        <end position="454"/>
    </location>
</feature>
<dbReference type="Pfam" id="PF14215">
    <property type="entry name" value="bHLH-MYC_N"/>
    <property type="match status" value="1"/>
</dbReference>
<dbReference type="GO" id="GO:0000976">
    <property type="term" value="F:transcription cis-regulatory region binding"/>
    <property type="evidence" value="ECO:0007669"/>
    <property type="project" value="TreeGrafter"/>
</dbReference>
<dbReference type="GO" id="GO:0005634">
    <property type="term" value="C:nucleus"/>
    <property type="evidence" value="ECO:0007669"/>
    <property type="project" value="UniProtKB-SubCell"/>
</dbReference>
<evidence type="ECO:0000256" key="2">
    <source>
        <dbReference type="ARBA" id="ARBA00005510"/>
    </source>
</evidence>
<name>A0A7I8LJG5_SPIIN</name>
<dbReference type="SUPFAM" id="SSF55781">
    <property type="entry name" value="GAF domain-like"/>
    <property type="match status" value="1"/>
</dbReference>
<dbReference type="OrthoDB" id="677168at2759"/>
<evidence type="ECO:0000259" key="8">
    <source>
        <dbReference type="PROSITE" id="PS50888"/>
    </source>
</evidence>
<dbReference type="InterPro" id="IPR045084">
    <property type="entry name" value="AIB/MYC-like"/>
</dbReference>
<evidence type="ECO:0000313" key="9">
    <source>
        <dbReference type="EMBL" id="CAA7410193.1"/>
    </source>
</evidence>
<dbReference type="Proteomes" id="UP000663760">
    <property type="component" value="Chromosome 17"/>
</dbReference>
<dbReference type="FunFam" id="4.10.280.10:FF:000078">
    <property type="entry name" value="Transcription factor bHLH13"/>
    <property type="match status" value="1"/>
</dbReference>
<dbReference type="GO" id="GO:0046983">
    <property type="term" value="F:protein dimerization activity"/>
    <property type="evidence" value="ECO:0007669"/>
    <property type="project" value="InterPro"/>
</dbReference>
<keyword evidence="4 6" id="KW-0804">Transcription</keyword>
<keyword evidence="10" id="KW-1185">Reference proteome</keyword>
<feature type="region of interest" description="Disordered" evidence="7">
    <location>
        <begin position="328"/>
        <end position="354"/>
    </location>
</feature>
<feature type="region of interest" description="Disordered" evidence="7">
    <location>
        <begin position="99"/>
        <end position="119"/>
    </location>
</feature>
<proteinExistence type="inferred from homology"/>
<keyword evidence="3 6" id="KW-0805">Transcription regulation</keyword>
<gene>
    <name evidence="9" type="ORF">SI8410_17020871</name>
</gene>
<keyword evidence="5 6" id="KW-0539">Nucleus</keyword>
<dbReference type="InterPro" id="IPR025610">
    <property type="entry name" value="MYC/MYB_N"/>
</dbReference>
<comment type="similarity">
    <text evidence="2">Belongs to the bHLH protein family.</text>
</comment>
<sequence>MGMGPGARGFWNEEDRAMAVAVLGSQAFDFITAGNMTSEGLTAVGSDSELQNKLAALVDGPNPTGLTWNYAIFWQISRSKAGEIVLGWGDGHCREPREEEDDHLLRHRHQHEEEPKNQAMRKRVLQKLNTFFGGSDEENFALRLDRVTDTEMFFLASMYFSFPRGEGAPGRVFASGEPLWVSDCADDYCVRAFLARATGIRTVVLVPSDSGVLELGSVNSLGEDPQALQMITSMIYHGRQLKSSASSEECPRIFGKDLNLGRRLPAVAPKLEEPPWDLQPAGGDRLAPFPNVRKSLHVWNWNQARFGSSDQTTQVSNQQRNGVNFPQQKQQNAPAATGAAAVASPQPPPPARQIDFSGVARLKSLETENDDADLPCKEGRPAAAGGGVEERRPRKRGRKPANGREEPLNHVEAERQRREKLNQRFYALRAVVPNISKMDKASLLGDAIAYITDLQKKLKDVESEREMDQKRRAVECPEIEVQTVRDEVVVTVSCPLETHPVSKVIHVLKEAQMNVVESKLSAGKDVVFHTFVVKSHGSEQMVKDRLVAAFSREAHPS</sequence>
<evidence type="ECO:0000313" key="10">
    <source>
        <dbReference type="Proteomes" id="UP000663760"/>
    </source>
</evidence>
<dbReference type="Gene3D" id="4.10.280.10">
    <property type="entry name" value="Helix-loop-helix DNA-binding domain"/>
    <property type="match status" value="1"/>
</dbReference>
<dbReference type="CDD" id="cd11449">
    <property type="entry name" value="bHLH_AtAIB_like"/>
    <property type="match status" value="1"/>
</dbReference>
<feature type="compositionally biased region" description="Basic and acidic residues" evidence="7">
    <location>
        <begin position="402"/>
        <end position="416"/>
    </location>
</feature>
<dbReference type="Pfam" id="PF00010">
    <property type="entry name" value="HLH"/>
    <property type="match status" value="1"/>
</dbReference>
<dbReference type="InterPro" id="IPR054502">
    <property type="entry name" value="bHLH-TF_ACT-like_plant"/>
</dbReference>
<evidence type="ECO:0000256" key="4">
    <source>
        <dbReference type="ARBA" id="ARBA00023163"/>
    </source>
</evidence>
<evidence type="ECO:0000256" key="7">
    <source>
        <dbReference type="SAM" id="MobiDB-lite"/>
    </source>
</evidence>
<reference evidence="9" key="1">
    <citation type="submission" date="2020-02" db="EMBL/GenBank/DDBJ databases">
        <authorList>
            <person name="Scholz U."/>
            <person name="Mascher M."/>
            <person name="Fiebig A."/>
        </authorList>
    </citation>
    <scope>NUCLEOTIDE SEQUENCE</scope>
</reference>
<dbReference type="SMART" id="SM00353">
    <property type="entry name" value="HLH"/>
    <property type="match status" value="1"/>
</dbReference>
<protein>
    <recommendedName>
        <fullName evidence="6">Transcription factor</fullName>
        <shortName evidence="6">bHLH transcription factor</shortName>
    </recommendedName>
    <alternativeName>
        <fullName evidence="6">Basic helix-loop-helix protein</fullName>
    </alternativeName>
</protein>
<comment type="subcellular location">
    <subcellularLocation>
        <location evidence="1 6">Nucleus</location>
    </subcellularLocation>
</comment>